<dbReference type="RefSeq" id="WP_190999389.1">
    <property type="nucleotide sequence ID" value="NZ_JACXSI010000045.1"/>
</dbReference>
<accession>A0A927D2H6</accession>
<dbReference type="InterPro" id="IPR004552">
    <property type="entry name" value="AGP_acyltrans"/>
</dbReference>
<evidence type="ECO:0000256" key="1">
    <source>
        <dbReference type="ARBA" id="ARBA00005189"/>
    </source>
</evidence>
<keyword evidence="4 7" id="KW-0808">Transferase</keyword>
<sequence length="248" mass="28069">MRTIAFYLYFFGYLLFSIPFLNKAKKYSNEQETVEEQDVKKNNLPKKWAKTLVKISGTEVIIKGEENIPAGSVLLVANHEGNFDIPVLLGHIKKPFGFISKIEVKKIPVVWKWMDVMNCVFMDRKDRRQSIKAIREGISIMKEGHSIVVFPEGTRSKGGPVGEFKAGSLRLATDAKSPIVPIAIDGTSKIMEKNKGWLKPGKVTISILPAITHEQYEQMESKELTQYVQNIITEEKQKLTEDNNQLSA</sequence>
<dbReference type="AlphaFoldDB" id="A0A927D2H6"/>
<evidence type="ECO:0000313" key="11">
    <source>
        <dbReference type="Proteomes" id="UP000602076"/>
    </source>
</evidence>
<dbReference type="InterPro" id="IPR002123">
    <property type="entry name" value="Plipid/glycerol_acylTrfase"/>
</dbReference>
<dbReference type="NCBIfam" id="TIGR00530">
    <property type="entry name" value="AGP_acyltrn"/>
    <property type="match status" value="1"/>
</dbReference>
<evidence type="ECO:0000256" key="4">
    <source>
        <dbReference type="ARBA" id="ARBA00022679"/>
    </source>
</evidence>
<dbReference type="SUPFAM" id="SSF69593">
    <property type="entry name" value="Glycerol-3-phosphate (1)-acyltransferase"/>
    <property type="match status" value="1"/>
</dbReference>
<dbReference type="GO" id="GO:0006654">
    <property type="term" value="P:phosphatidic acid biosynthetic process"/>
    <property type="evidence" value="ECO:0007669"/>
    <property type="project" value="TreeGrafter"/>
</dbReference>
<evidence type="ECO:0000256" key="2">
    <source>
        <dbReference type="ARBA" id="ARBA00008655"/>
    </source>
</evidence>
<evidence type="ECO:0000256" key="8">
    <source>
        <dbReference type="SAM" id="Phobius"/>
    </source>
</evidence>
<dbReference type="PANTHER" id="PTHR10434">
    <property type="entry name" value="1-ACYL-SN-GLYCEROL-3-PHOSPHATE ACYLTRANSFERASE"/>
    <property type="match status" value="1"/>
</dbReference>
<keyword evidence="11" id="KW-1185">Reference proteome</keyword>
<comment type="domain">
    <text evidence="7">The HXXXXD motif is essential for acyltransferase activity and may constitute the binding site for the phosphate moiety of the glycerol-3-phosphate.</text>
</comment>
<protein>
    <recommendedName>
        <fullName evidence="7">1-acyl-sn-glycerol-3-phosphate acyltransferase</fullName>
        <ecNumber evidence="7">2.3.1.51</ecNumber>
    </recommendedName>
</protein>
<gene>
    <name evidence="10" type="ORF">IEO70_16080</name>
</gene>
<comment type="similarity">
    <text evidence="2 7">Belongs to the 1-acyl-sn-glycerol-3-phosphate acyltransferase family.</text>
</comment>
<keyword evidence="3 7" id="KW-0444">Lipid biosynthesis</keyword>
<dbReference type="GO" id="GO:0016020">
    <property type="term" value="C:membrane"/>
    <property type="evidence" value="ECO:0007669"/>
    <property type="project" value="InterPro"/>
</dbReference>
<dbReference type="Proteomes" id="UP000602076">
    <property type="component" value="Unassembled WGS sequence"/>
</dbReference>
<keyword evidence="7" id="KW-1208">Phospholipid metabolism</keyword>
<keyword evidence="8" id="KW-0812">Transmembrane</keyword>
<proteinExistence type="inferred from homology"/>
<dbReference type="SMART" id="SM00563">
    <property type="entry name" value="PlsC"/>
    <property type="match status" value="1"/>
</dbReference>
<reference evidence="10" key="1">
    <citation type="submission" date="2020-09" db="EMBL/GenBank/DDBJ databases">
        <title>Bacillus faecalis sp. nov., a moderately halophilic bacterium isolated from cow faeces.</title>
        <authorList>
            <person name="Jiang L."/>
            <person name="Lee J."/>
        </authorList>
    </citation>
    <scope>NUCLEOTIDE SEQUENCE</scope>
    <source>
        <strain evidence="10">AGMB 02131</strain>
    </source>
</reference>
<evidence type="ECO:0000256" key="5">
    <source>
        <dbReference type="ARBA" id="ARBA00023098"/>
    </source>
</evidence>
<keyword evidence="8" id="KW-1133">Transmembrane helix</keyword>
<keyword evidence="7" id="KW-0594">Phospholipid biosynthesis</keyword>
<name>A0A927D2H6_9BACI</name>
<keyword evidence="8" id="KW-0472">Membrane</keyword>
<comment type="pathway">
    <text evidence="1">Lipid metabolism.</text>
</comment>
<evidence type="ECO:0000256" key="3">
    <source>
        <dbReference type="ARBA" id="ARBA00022516"/>
    </source>
</evidence>
<dbReference type="EMBL" id="JACXSI010000045">
    <property type="protein sequence ID" value="MBD3109859.1"/>
    <property type="molecule type" value="Genomic_DNA"/>
</dbReference>
<organism evidence="10 11">
    <name type="scientific">Peribacillus faecalis</name>
    <dbReference type="NCBI Taxonomy" id="2772559"/>
    <lineage>
        <taxon>Bacteria</taxon>
        <taxon>Bacillati</taxon>
        <taxon>Bacillota</taxon>
        <taxon>Bacilli</taxon>
        <taxon>Bacillales</taxon>
        <taxon>Bacillaceae</taxon>
        <taxon>Peribacillus</taxon>
    </lineage>
</organism>
<dbReference type="Pfam" id="PF01553">
    <property type="entry name" value="Acyltransferase"/>
    <property type="match status" value="1"/>
</dbReference>
<keyword evidence="5 7" id="KW-0443">Lipid metabolism</keyword>
<evidence type="ECO:0000256" key="7">
    <source>
        <dbReference type="RuleBase" id="RU361267"/>
    </source>
</evidence>
<keyword evidence="6 7" id="KW-0012">Acyltransferase</keyword>
<feature type="transmembrane region" description="Helical" evidence="8">
    <location>
        <begin position="6"/>
        <end position="22"/>
    </location>
</feature>
<comment type="catalytic activity">
    <reaction evidence="7">
        <text>a 1-acyl-sn-glycero-3-phosphate + an acyl-CoA = a 1,2-diacyl-sn-glycero-3-phosphate + CoA</text>
        <dbReference type="Rhea" id="RHEA:19709"/>
        <dbReference type="ChEBI" id="CHEBI:57287"/>
        <dbReference type="ChEBI" id="CHEBI:57970"/>
        <dbReference type="ChEBI" id="CHEBI:58342"/>
        <dbReference type="ChEBI" id="CHEBI:58608"/>
        <dbReference type="EC" id="2.3.1.51"/>
    </reaction>
</comment>
<comment type="caution">
    <text evidence="10">The sequence shown here is derived from an EMBL/GenBank/DDBJ whole genome shotgun (WGS) entry which is preliminary data.</text>
</comment>
<evidence type="ECO:0000259" key="9">
    <source>
        <dbReference type="SMART" id="SM00563"/>
    </source>
</evidence>
<evidence type="ECO:0000256" key="6">
    <source>
        <dbReference type="ARBA" id="ARBA00023315"/>
    </source>
</evidence>
<dbReference type="CDD" id="cd07989">
    <property type="entry name" value="LPLAT_AGPAT-like"/>
    <property type="match status" value="1"/>
</dbReference>
<dbReference type="PANTHER" id="PTHR10434:SF64">
    <property type="entry name" value="1-ACYL-SN-GLYCEROL-3-PHOSPHATE ACYLTRANSFERASE-RELATED"/>
    <property type="match status" value="1"/>
</dbReference>
<dbReference type="EC" id="2.3.1.51" evidence="7"/>
<dbReference type="GO" id="GO:0003841">
    <property type="term" value="F:1-acylglycerol-3-phosphate O-acyltransferase activity"/>
    <property type="evidence" value="ECO:0007669"/>
    <property type="project" value="UniProtKB-UniRule"/>
</dbReference>
<evidence type="ECO:0000313" key="10">
    <source>
        <dbReference type="EMBL" id="MBD3109859.1"/>
    </source>
</evidence>
<feature type="domain" description="Phospholipid/glycerol acyltransferase" evidence="9">
    <location>
        <begin position="73"/>
        <end position="187"/>
    </location>
</feature>